<evidence type="ECO:0000259" key="6">
    <source>
        <dbReference type="Pfam" id="PF08281"/>
    </source>
</evidence>
<dbReference type="SUPFAM" id="SSF88659">
    <property type="entry name" value="Sigma3 and sigma4 domains of RNA polymerase sigma factors"/>
    <property type="match status" value="1"/>
</dbReference>
<comment type="similarity">
    <text evidence="1">Belongs to the sigma-70 factor family. ECF subfamily.</text>
</comment>
<dbReference type="InterPro" id="IPR039425">
    <property type="entry name" value="RNA_pol_sigma-70-like"/>
</dbReference>
<evidence type="ECO:0000313" key="7">
    <source>
        <dbReference type="EMBL" id="MBT1711323.1"/>
    </source>
</evidence>
<keyword evidence="4" id="KW-0804">Transcription</keyword>
<feature type="domain" description="RNA polymerase sigma factor 70 region 4 type 2" evidence="6">
    <location>
        <begin position="124"/>
        <end position="174"/>
    </location>
</feature>
<keyword evidence="3" id="KW-0731">Sigma factor</keyword>
<sequence length="199" mass="23522">MAEEFDDKVTIRLLAEGNRLAYNRVWYQYYDNVYRYTRKFLRSQHEAEEAVQEVFLRLWIYRKQLHGVENLDTYLFSIKKNVVNTKLQSLIKSSALKSDDALIHVASESRADYRIRDEQVKTAYSHALKEMPANQRRIFKMAKEDEMSDEQIAGQLELRPHTVKFHMKEAFRFLKTRLKPFGSITMIAAIIEQIVNLLG</sequence>
<gene>
    <name evidence="7" type="ORF">KK062_23980</name>
</gene>
<dbReference type="GO" id="GO:0003677">
    <property type="term" value="F:DNA binding"/>
    <property type="evidence" value="ECO:0007669"/>
    <property type="project" value="InterPro"/>
</dbReference>
<dbReference type="GO" id="GO:0016987">
    <property type="term" value="F:sigma factor activity"/>
    <property type="evidence" value="ECO:0007669"/>
    <property type="project" value="UniProtKB-KW"/>
</dbReference>
<dbReference type="InterPro" id="IPR007627">
    <property type="entry name" value="RNA_pol_sigma70_r2"/>
</dbReference>
<keyword evidence="2" id="KW-0805">Transcription regulation</keyword>
<dbReference type="EMBL" id="JAHESE010000031">
    <property type="protein sequence ID" value="MBT1711323.1"/>
    <property type="molecule type" value="Genomic_DNA"/>
</dbReference>
<dbReference type="PANTHER" id="PTHR43133:SF46">
    <property type="entry name" value="RNA POLYMERASE SIGMA-70 FACTOR ECF SUBFAMILY"/>
    <property type="match status" value="1"/>
</dbReference>
<dbReference type="RefSeq" id="WP_254086897.1">
    <property type="nucleotide sequence ID" value="NZ_JAHESE010000031.1"/>
</dbReference>
<dbReference type="NCBIfam" id="TIGR02937">
    <property type="entry name" value="sigma70-ECF"/>
    <property type="match status" value="1"/>
</dbReference>
<proteinExistence type="inferred from homology"/>
<protein>
    <submittedName>
        <fullName evidence="7">Sigma-70 family RNA polymerase sigma factor</fullName>
    </submittedName>
</protein>
<comment type="caution">
    <text evidence="7">The sequence shown here is derived from an EMBL/GenBank/DDBJ whole genome shotgun (WGS) entry which is preliminary data.</text>
</comment>
<dbReference type="AlphaFoldDB" id="A0AAP2E1E3"/>
<evidence type="ECO:0000256" key="3">
    <source>
        <dbReference type="ARBA" id="ARBA00023082"/>
    </source>
</evidence>
<evidence type="ECO:0000313" key="8">
    <source>
        <dbReference type="Proteomes" id="UP001319080"/>
    </source>
</evidence>
<evidence type="ECO:0000256" key="1">
    <source>
        <dbReference type="ARBA" id="ARBA00010641"/>
    </source>
</evidence>
<dbReference type="Pfam" id="PF08281">
    <property type="entry name" value="Sigma70_r4_2"/>
    <property type="match status" value="1"/>
</dbReference>
<dbReference type="InterPro" id="IPR013324">
    <property type="entry name" value="RNA_pol_sigma_r3/r4-like"/>
</dbReference>
<reference evidence="7 8" key="1">
    <citation type="submission" date="2021-05" db="EMBL/GenBank/DDBJ databases">
        <title>A Polyphasic approach of four new species of the genus Ohtaekwangia: Ohtaekwangia histidinii sp. nov., Ohtaekwangia cretensis sp. nov., Ohtaekwangia indiensis sp. nov., Ohtaekwangia reichenbachii sp. nov. from diverse environment.</title>
        <authorList>
            <person name="Octaviana S."/>
        </authorList>
    </citation>
    <scope>NUCLEOTIDE SEQUENCE [LARGE SCALE GENOMIC DNA]</scope>
    <source>
        <strain evidence="7 8">PWU5</strain>
    </source>
</reference>
<feature type="domain" description="RNA polymerase sigma-70 region 2" evidence="5">
    <location>
        <begin position="28"/>
        <end position="84"/>
    </location>
</feature>
<dbReference type="InterPro" id="IPR013249">
    <property type="entry name" value="RNA_pol_sigma70_r4_t2"/>
</dbReference>
<evidence type="ECO:0000259" key="5">
    <source>
        <dbReference type="Pfam" id="PF04542"/>
    </source>
</evidence>
<evidence type="ECO:0000256" key="2">
    <source>
        <dbReference type="ARBA" id="ARBA00023015"/>
    </source>
</evidence>
<dbReference type="Pfam" id="PF04542">
    <property type="entry name" value="Sigma70_r2"/>
    <property type="match status" value="1"/>
</dbReference>
<keyword evidence="8" id="KW-1185">Reference proteome</keyword>
<dbReference type="Proteomes" id="UP001319080">
    <property type="component" value="Unassembled WGS sequence"/>
</dbReference>
<dbReference type="Gene3D" id="1.10.1740.10">
    <property type="match status" value="1"/>
</dbReference>
<dbReference type="GO" id="GO:0006352">
    <property type="term" value="P:DNA-templated transcription initiation"/>
    <property type="evidence" value="ECO:0007669"/>
    <property type="project" value="InterPro"/>
</dbReference>
<dbReference type="Gene3D" id="1.10.10.10">
    <property type="entry name" value="Winged helix-like DNA-binding domain superfamily/Winged helix DNA-binding domain"/>
    <property type="match status" value="1"/>
</dbReference>
<evidence type="ECO:0000256" key="4">
    <source>
        <dbReference type="ARBA" id="ARBA00023163"/>
    </source>
</evidence>
<dbReference type="PANTHER" id="PTHR43133">
    <property type="entry name" value="RNA POLYMERASE ECF-TYPE SIGMA FACTO"/>
    <property type="match status" value="1"/>
</dbReference>
<dbReference type="InterPro" id="IPR013325">
    <property type="entry name" value="RNA_pol_sigma_r2"/>
</dbReference>
<name>A0AAP2E1E3_9BACT</name>
<accession>A0AAP2E1E3</accession>
<dbReference type="SUPFAM" id="SSF88946">
    <property type="entry name" value="Sigma2 domain of RNA polymerase sigma factors"/>
    <property type="match status" value="1"/>
</dbReference>
<dbReference type="InterPro" id="IPR036388">
    <property type="entry name" value="WH-like_DNA-bd_sf"/>
</dbReference>
<dbReference type="InterPro" id="IPR014284">
    <property type="entry name" value="RNA_pol_sigma-70_dom"/>
</dbReference>
<organism evidence="7 8">
    <name type="scientific">Dawidia cretensis</name>
    <dbReference type="NCBI Taxonomy" id="2782350"/>
    <lineage>
        <taxon>Bacteria</taxon>
        <taxon>Pseudomonadati</taxon>
        <taxon>Bacteroidota</taxon>
        <taxon>Cytophagia</taxon>
        <taxon>Cytophagales</taxon>
        <taxon>Chryseotaleaceae</taxon>
        <taxon>Dawidia</taxon>
    </lineage>
</organism>